<dbReference type="GO" id="GO:0016301">
    <property type="term" value="F:kinase activity"/>
    <property type="evidence" value="ECO:0007669"/>
    <property type="project" value="UniProtKB-KW"/>
</dbReference>
<dbReference type="InterPro" id="IPR005467">
    <property type="entry name" value="His_kinase_dom"/>
</dbReference>
<evidence type="ECO:0000313" key="12">
    <source>
        <dbReference type="Proteomes" id="UP001060012"/>
    </source>
</evidence>
<keyword evidence="6 11" id="KW-0418">Kinase</keyword>
<dbReference type="SMART" id="SM00387">
    <property type="entry name" value="HATPase_c"/>
    <property type="match status" value="1"/>
</dbReference>
<dbReference type="InterPro" id="IPR036097">
    <property type="entry name" value="HisK_dim/P_sf"/>
</dbReference>
<keyword evidence="5" id="KW-0808">Transferase</keyword>
<dbReference type="PANTHER" id="PTHR43711:SF26">
    <property type="entry name" value="SENSOR HISTIDINE KINASE RCSC"/>
    <property type="match status" value="1"/>
</dbReference>
<dbReference type="InterPro" id="IPR003660">
    <property type="entry name" value="HAMP_dom"/>
</dbReference>
<evidence type="ECO:0000256" key="2">
    <source>
        <dbReference type="ARBA" id="ARBA00004370"/>
    </source>
</evidence>
<keyword evidence="12" id="KW-1185">Reference proteome</keyword>
<evidence type="ECO:0000256" key="3">
    <source>
        <dbReference type="ARBA" id="ARBA00012438"/>
    </source>
</evidence>
<evidence type="ECO:0000256" key="1">
    <source>
        <dbReference type="ARBA" id="ARBA00000085"/>
    </source>
</evidence>
<dbReference type="CDD" id="cd00082">
    <property type="entry name" value="HisKA"/>
    <property type="match status" value="1"/>
</dbReference>
<accession>A0ABY5E7Y3</accession>
<comment type="catalytic activity">
    <reaction evidence="1">
        <text>ATP + protein L-histidine = ADP + protein N-phospho-L-histidine.</text>
        <dbReference type="EC" id="2.7.13.3"/>
    </reaction>
</comment>
<dbReference type="EMBL" id="CP100595">
    <property type="protein sequence ID" value="UTJ07875.1"/>
    <property type="molecule type" value="Genomic_DNA"/>
</dbReference>
<sequence>MGKQTIVKNFRHTIGFLLFKKIFLAYLLFVVLFTSFQIYTEYNFAKKLIKKDLINTEQSFKTVLAKTVWVFDKKKIDEQVQAIIDAKTVKGIVILTPFNEFISVKGKILPKFSKIDKFVFENTTLENIEYDTNLISHSFELKNFENKSEEVLGTVTLFVPKNQIAELTQEAISLILINVIVSALMLWFLFIYFANKLLTEPLNKMIEATNDYDVQEFNEINIEFDDKKHNELNTLAQTFNQMSRRINEAYINMKQLTMIQDKQKHDLENANKYKTDFLANMSHELKTPLNSINVISSVMMKNKDDSLDQKQVQNLKIINNCGNDLLFLINDVLDISKLEAGELTLDYTQVNMCDLMHSIKDMFAPQVQEKNLEFVFNCDSNIGDVYTDPNRVKQIIKNLLSNALKFVKNGEVKLLVKDSENSVEILVKDSGIGIAQEKLDHIFDRFKQADGSTTRKYGGTGLGLSICKELLVLLGGDISVKSKVDVGSIFRVLIPKNKEKVQANTIANDEVSLMSVEKNINNKILLLNNDPVTYLSIVVELNKVYEVTQVTKASDFIKVDNTDEFSLTILDISKLNENEINKTLSNVNNNIVIVYENNLSNLVKEKGFDSFKKPFDKESFIEFINNKKV</sequence>
<dbReference type="Gene3D" id="3.30.565.10">
    <property type="entry name" value="Histidine kinase-like ATPase, C-terminal domain"/>
    <property type="match status" value="1"/>
</dbReference>
<dbReference type="SUPFAM" id="SSF47384">
    <property type="entry name" value="Homodimeric domain of signal transducing histidine kinase"/>
    <property type="match status" value="1"/>
</dbReference>
<evidence type="ECO:0000256" key="4">
    <source>
        <dbReference type="ARBA" id="ARBA00022553"/>
    </source>
</evidence>
<dbReference type="PROSITE" id="PS50885">
    <property type="entry name" value="HAMP"/>
    <property type="match status" value="1"/>
</dbReference>
<evidence type="ECO:0000256" key="8">
    <source>
        <dbReference type="SAM" id="Phobius"/>
    </source>
</evidence>
<proteinExistence type="predicted"/>
<evidence type="ECO:0000313" key="11">
    <source>
        <dbReference type="EMBL" id="UTJ07875.1"/>
    </source>
</evidence>
<dbReference type="Pfam" id="PF00512">
    <property type="entry name" value="HisKA"/>
    <property type="match status" value="1"/>
</dbReference>
<dbReference type="InterPro" id="IPR036890">
    <property type="entry name" value="HATPase_C_sf"/>
</dbReference>
<feature type="transmembrane region" description="Helical" evidence="8">
    <location>
        <begin position="22"/>
        <end position="40"/>
    </location>
</feature>
<feature type="transmembrane region" description="Helical" evidence="8">
    <location>
        <begin position="171"/>
        <end position="194"/>
    </location>
</feature>
<keyword evidence="8" id="KW-0812">Transmembrane</keyword>
<dbReference type="Pfam" id="PF02518">
    <property type="entry name" value="HATPase_c"/>
    <property type="match status" value="1"/>
</dbReference>
<keyword evidence="8" id="KW-0472">Membrane</keyword>
<keyword evidence="4" id="KW-0597">Phosphoprotein</keyword>
<dbReference type="Gene3D" id="1.10.287.130">
    <property type="match status" value="1"/>
</dbReference>
<evidence type="ECO:0000256" key="7">
    <source>
        <dbReference type="ARBA" id="ARBA00023012"/>
    </source>
</evidence>
<dbReference type="InterPro" id="IPR003661">
    <property type="entry name" value="HisK_dim/P_dom"/>
</dbReference>
<name>A0ABY5E7Y3_9BACT</name>
<evidence type="ECO:0000259" key="9">
    <source>
        <dbReference type="PROSITE" id="PS50109"/>
    </source>
</evidence>
<evidence type="ECO:0000259" key="10">
    <source>
        <dbReference type="PROSITE" id="PS50885"/>
    </source>
</evidence>
<dbReference type="CDD" id="cd16922">
    <property type="entry name" value="HATPase_EvgS-ArcB-TorS-like"/>
    <property type="match status" value="1"/>
</dbReference>
<dbReference type="InterPro" id="IPR003594">
    <property type="entry name" value="HATPase_dom"/>
</dbReference>
<dbReference type="PANTHER" id="PTHR43711">
    <property type="entry name" value="TWO-COMPONENT HISTIDINE KINASE"/>
    <property type="match status" value="1"/>
</dbReference>
<dbReference type="SUPFAM" id="SSF55874">
    <property type="entry name" value="ATPase domain of HSP90 chaperone/DNA topoisomerase II/histidine kinase"/>
    <property type="match status" value="1"/>
</dbReference>
<dbReference type="CDD" id="cd06225">
    <property type="entry name" value="HAMP"/>
    <property type="match status" value="1"/>
</dbReference>
<comment type="subcellular location">
    <subcellularLocation>
        <location evidence="2">Membrane</location>
    </subcellularLocation>
</comment>
<evidence type="ECO:0000256" key="6">
    <source>
        <dbReference type="ARBA" id="ARBA00022777"/>
    </source>
</evidence>
<feature type="domain" description="Histidine kinase" evidence="9">
    <location>
        <begin position="280"/>
        <end position="498"/>
    </location>
</feature>
<evidence type="ECO:0000256" key="5">
    <source>
        <dbReference type="ARBA" id="ARBA00022679"/>
    </source>
</evidence>
<dbReference type="EC" id="2.7.13.3" evidence="3"/>
<dbReference type="InterPro" id="IPR004358">
    <property type="entry name" value="Sig_transdc_His_kin-like_C"/>
</dbReference>
<dbReference type="SMART" id="SM00388">
    <property type="entry name" value="HisKA"/>
    <property type="match status" value="1"/>
</dbReference>
<organism evidence="11 12">
    <name type="scientific">Arcobacter roscoffensis</name>
    <dbReference type="NCBI Taxonomy" id="2961520"/>
    <lineage>
        <taxon>Bacteria</taxon>
        <taxon>Pseudomonadati</taxon>
        <taxon>Campylobacterota</taxon>
        <taxon>Epsilonproteobacteria</taxon>
        <taxon>Campylobacterales</taxon>
        <taxon>Arcobacteraceae</taxon>
        <taxon>Arcobacter</taxon>
    </lineage>
</organism>
<dbReference type="RefSeq" id="WP_254578049.1">
    <property type="nucleotide sequence ID" value="NZ_CP100595.1"/>
</dbReference>
<dbReference type="Gene3D" id="6.10.340.10">
    <property type="match status" value="1"/>
</dbReference>
<dbReference type="Proteomes" id="UP001060012">
    <property type="component" value="Chromosome"/>
</dbReference>
<feature type="domain" description="HAMP" evidence="10">
    <location>
        <begin position="196"/>
        <end position="251"/>
    </location>
</feature>
<dbReference type="PRINTS" id="PR00344">
    <property type="entry name" value="BCTRLSENSOR"/>
</dbReference>
<reference evidence="11" key="1">
    <citation type="submission" date="2022-07" db="EMBL/GenBank/DDBJ databases">
        <title>Arcobacter roscoffensis sp. nov., a marine bacterium isolated from coastal seawater collected from Roscoff, France.</title>
        <authorList>
            <person name="Pascual J."/>
            <person name="Lepeaux C."/>
            <person name="Methner A."/>
            <person name="Overmann J."/>
        </authorList>
    </citation>
    <scope>NUCLEOTIDE SEQUENCE</scope>
    <source>
        <strain evidence="11">ARW1-2F2</strain>
    </source>
</reference>
<gene>
    <name evidence="11" type="ORF">NJU99_07195</name>
</gene>
<protein>
    <recommendedName>
        <fullName evidence="3">histidine kinase</fullName>
        <ecNumber evidence="3">2.7.13.3</ecNumber>
    </recommendedName>
</protein>
<keyword evidence="7" id="KW-0902">Two-component regulatory system</keyword>
<dbReference type="PROSITE" id="PS50109">
    <property type="entry name" value="HIS_KIN"/>
    <property type="match status" value="1"/>
</dbReference>
<dbReference type="InterPro" id="IPR050736">
    <property type="entry name" value="Sensor_HK_Regulatory"/>
</dbReference>
<keyword evidence="8" id="KW-1133">Transmembrane helix</keyword>